<dbReference type="AlphaFoldDB" id="A0A383EHD8"/>
<feature type="compositionally biased region" description="Low complexity" evidence="1">
    <location>
        <begin position="19"/>
        <end position="30"/>
    </location>
</feature>
<feature type="region of interest" description="Disordered" evidence="1">
    <location>
        <begin position="1"/>
        <end position="39"/>
    </location>
</feature>
<sequence>MEIDMTDETVKENEKTEAEATTEAPATGTPPVGGPGLTLGDLRLVARIIQISSERGAIRADEMATVGDLYNRLVQWLNSIQPAPKTDAKDLPVPGPAELPEDKTTTEEPIDTGSDEGNTGE</sequence>
<evidence type="ECO:0000256" key="1">
    <source>
        <dbReference type="SAM" id="MobiDB-lite"/>
    </source>
</evidence>
<feature type="compositionally biased region" description="Basic and acidic residues" evidence="1">
    <location>
        <begin position="8"/>
        <end position="18"/>
    </location>
</feature>
<evidence type="ECO:0008006" key="3">
    <source>
        <dbReference type="Google" id="ProtNLM"/>
    </source>
</evidence>
<evidence type="ECO:0000313" key="2">
    <source>
        <dbReference type="EMBL" id="SVE55715.1"/>
    </source>
</evidence>
<dbReference type="EMBL" id="UINC01225581">
    <property type="protein sequence ID" value="SVE55715.1"/>
    <property type="molecule type" value="Genomic_DNA"/>
</dbReference>
<reference evidence="2" key="1">
    <citation type="submission" date="2018-05" db="EMBL/GenBank/DDBJ databases">
        <authorList>
            <person name="Lanie J.A."/>
            <person name="Ng W.-L."/>
            <person name="Kazmierczak K.M."/>
            <person name="Andrzejewski T.M."/>
            <person name="Davidsen T.M."/>
            <person name="Wayne K.J."/>
            <person name="Tettelin H."/>
            <person name="Glass J.I."/>
            <person name="Rusch D."/>
            <person name="Podicherti R."/>
            <person name="Tsui H.-C.T."/>
            <person name="Winkler M.E."/>
        </authorList>
    </citation>
    <scope>NUCLEOTIDE SEQUENCE</scope>
</reference>
<gene>
    <name evidence="2" type="ORF">METZ01_LOCUS508569</name>
</gene>
<accession>A0A383EHD8</accession>
<feature type="region of interest" description="Disordered" evidence="1">
    <location>
        <begin position="82"/>
        <end position="121"/>
    </location>
</feature>
<proteinExistence type="predicted"/>
<protein>
    <recommendedName>
        <fullName evidence="3">DUF1844 domain-containing protein</fullName>
    </recommendedName>
</protein>
<name>A0A383EHD8_9ZZZZ</name>
<organism evidence="2">
    <name type="scientific">marine metagenome</name>
    <dbReference type="NCBI Taxonomy" id="408172"/>
    <lineage>
        <taxon>unclassified sequences</taxon>
        <taxon>metagenomes</taxon>
        <taxon>ecological metagenomes</taxon>
    </lineage>
</organism>